<evidence type="ECO:0000313" key="1">
    <source>
        <dbReference type="EMBL" id="KAF5310578.1"/>
    </source>
</evidence>
<protein>
    <submittedName>
        <fullName evidence="1">Uncharacterized protein</fullName>
    </submittedName>
</protein>
<evidence type="ECO:0000313" key="2">
    <source>
        <dbReference type="Proteomes" id="UP000567179"/>
    </source>
</evidence>
<sequence>MQDGPPLGVSHCLITALIVSVCEYTMNRIGARRSQINSQIKFSESLSPPFQSFSGISSVSCTTCAKEMRLGFPLAMRRRAPALQKWSVAVSSVLMSELVGPSITFRPLRGASVPQENIGRRDSQASNSSNPEGNVLLVRPPSFIQARMFGVDPLYSAIVVIPPNVFNKRMYQQQLWPPYIRWSSI</sequence>
<name>A0A8H5ATJ0_9AGAR</name>
<keyword evidence="2" id="KW-1185">Reference proteome</keyword>
<comment type="caution">
    <text evidence="1">The sequence shown here is derived from an EMBL/GenBank/DDBJ whole genome shotgun (WGS) entry which is preliminary data.</text>
</comment>
<gene>
    <name evidence="1" type="ORF">D9619_008226</name>
</gene>
<organism evidence="1 2">
    <name type="scientific">Psilocybe cf. subviscida</name>
    <dbReference type="NCBI Taxonomy" id="2480587"/>
    <lineage>
        <taxon>Eukaryota</taxon>
        <taxon>Fungi</taxon>
        <taxon>Dikarya</taxon>
        <taxon>Basidiomycota</taxon>
        <taxon>Agaricomycotina</taxon>
        <taxon>Agaricomycetes</taxon>
        <taxon>Agaricomycetidae</taxon>
        <taxon>Agaricales</taxon>
        <taxon>Agaricineae</taxon>
        <taxon>Strophariaceae</taxon>
        <taxon>Psilocybe</taxon>
    </lineage>
</organism>
<proteinExistence type="predicted"/>
<reference evidence="1 2" key="1">
    <citation type="journal article" date="2020" name="ISME J.">
        <title>Uncovering the hidden diversity of litter-decomposition mechanisms in mushroom-forming fungi.</title>
        <authorList>
            <person name="Floudas D."/>
            <person name="Bentzer J."/>
            <person name="Ahren D."/>
            <person name="Johansson T."/>
            <person name="Persson P."/>
            <person name="Tunlid A."/>
        </authorList>
    </citation>
    <scope>NUCLEOTIDE SEQUENCE [LARGE SCALE GENOMIC DNA]</scope>
    <source>
        <strain evidence="1 2">CBS 101986</strain>
    </source>
</reference>
<dbReference type="AlphaFoldDB" id="A0A8H5ATJ0"/>
<dbReference type="EMBL" id="JAACJJ010000057">
    <property type="protein sequence ID" value="KAF5310578.1"/>
    <property type="molecule type" value="Genomic_DNA"/>
</dbReference>
<dbReference type="Proteomes" id="UP000567179">
    <property type="component" value="Unassembled WGS sequence"/>
</dbReference>
<accession>A0A8H5ATJ0</accession>